<accession>A0AAD7S8D0</accession>
<name>A0AAD7S8D0_9TELE</name>
<evidence type="ECO:0000313" key="2">
    <source>
        <dbReference type="Proteomes" id="UP001221898"/>
    </source>
</evidence>
<organism evidence="1 2">
    <name type="scientific">Aldrovandia affinis</name>
    <dbReference type="NCBI Taxonomy" id="143900"/>
    <lineage>
        <taxon>Eukaryota</taxon>
        <taxon>Metazoa</taxon>
        <taxon>Chordata</taxon>
        <taxon>Craniata</taxon>
        <taxon>Vertebrata</taxon>
        <taxon>Euteleostomi</taxon>
        <taxon>Actinopterygii</taxon>
        <taxon>Neopterygii</taxon>
        <taxon>Teleostei</taxon>
        <taxon>Notacanthiformes</taxon>
        <taxon>Halosauridae</taxon>
        <taxon>Aldrovandia</taxon>
    </lineage>
</organism>
<reference evidence="1" key="1">
    <citation type="journal article" date="2023" name="Science">
        <title>Genome structures resolve the early diversification of teleost fishes.</title>
        <authorList>
            <person name="Parey E."/>
            <person name="Louis A."/>
            <person name="Montfort J."/>
            <person name="Bouchez O."/>
            <person name="Roques C."/>
            <person name="Iampietro C."/>
            <person name="Lluch J."/>
            <person name="Castinel A."/>
            <person name="Donnadieu C."/>
            <person name="Desvignes T."/>
            <person name="Floi Bucao C."/>
            <person name="Jouanno E."/>
            <person name="Wen M."/>
            <person name="Mejri S."/>
            <person name="Dirks R."/>
            <person name="Jansen H."/>
            <person name="Henkel C."/>
            <person name="Chen W.J."/>
            <person name="Zahm M."/>
            <person name="Cabau C."/>
            <person name="Klopp C."/>
            <person name="Thompson A.W."/>
            <person name="Robinson-Rechavi M."/>
            <person name="Braasch I."/>
            <person name="Lecointre G."/>
            <person name="Bobe J."/>
            <person name="Postlethwait J.H."/>
            <person name="Berthelot C."/>
            <person name="Roest Crollius H."/>
            <person name="Guiguen Y."/>
        </authorList>
    </citation>
    <scope>NUCLEOTIDE SEQUENCE</scope>
    <source>
        <strain evidence="1">NC1722</strain>
    </source>
</reference>
<dbReference type="EMBL" id="JAINUG010000094">
    <property type="protein sequence ID" value="KAJ8397891.1"/>
    <property type="molecule type" value="Genomic_DNA"/>
</dbReference>
<protein>
    <submittedName>
        <fullName evidence="1">Uncharacterized protein</fullName>
    </submittedName>
</protein>
<keyword evidence="2" id="KW-1185">Reference proteome</keyword>
<sequence length="81" mass="9491">MIHRGPPDRPLARSKALWQCRGCLQREHHVTNCDVILSHALTGNEWREQCRAERMSLLMNAMDRHLFQNLRVPSDDNSIEQ</sequence>
<proteinExistence type="predicted"/>
<evidence type="ECO:0000313" key="1">
    <source>
        <dbReference type="EMBL" id="KAJ8397891.1"/>
    </source>
</evidence>
<dbReference type="AlphaFoldDB" id="A0AAD7S8D0"/>
<gene>
    <name evidence="1" type="ORF">AAFF_G00432380</name>
</gene>
<dbReference type="Proteomes" id="UP001221898">
    <property type="component" value="Unassembled WGS sequence"/>
</dbReference>
<comment type="caution">
    <text evidence="1">The sequence shown here is derived from an EMBL/GenBank/DDBJ whole genome shotgun (WGS) entry which is preliminary data.</text>
</comment>